<evidence type="ECO:0000259" key="4">
    <source>
        <dbReference type="Pfam" id="PF00703"/>
    </source>
</evidence>
<dbReference type="InterPro" id="IPR036156">
    <property type="entry name" value="Beta-gal/glucu_dom_sf"/>
</dbReference>
<dbReference type="Pfam" id="PF02837">
    <property type="entry name" value="Glyco_hydro_2_N"/>
    <property type="match status" value="1"/>
</dbReference>
<dbReference type="InterPro" id="IPR013783">
    <property type="entry name" value="Ig-like_fold"/>
</dbReference>
<dbReference type="EMBL" id="BAAATZ010000025">
    <property type="protein sequence ID" value="GAA2733448.1"/>
    <property type="molecule type" value="Genomic_DNA"/>
</dbReference>
<keyword evidence="2 6" id="KW-0378">Hydrolase</keyword>
<dbReference type="InterPro" id="IPR008979">
    <property type="entry name" value="Galactose-bd-like_sf"/>
</dbReference>
<dbReference type="PANTHER" id="PTHR42732">
    <property type="entry name" value="BETA-GALACTOSIDASE"/>
    <property type="match status" value="1"/>
</dbReference>
<dbReference type="PANTHER" id="PTHR42732:SF2">
    <property type="entry name" value="BETA-MANNOSIDASE"/>
    <property type="match status" value="1"/>
</dbReference>
<evidence type="ECO:0000313" key="6">
    <source>
        <dbReference type="EMBL" id="GAA2733448.1"/>
    </source>
</evidence>
<dbReference type="InterPro" id="IPR006102">
    <property type="entry name" value="Ig-like_GH2"/>
</dbReference>
<keyword evidence="3" id="KW-0326">Glycosidase</keyword>
<keyword evidence="7" id="KW-1185">Reference proteome</keyword>
<feature type="domain" description="Glycoside hydrolase family 2 immunoglobulin-like beta-sandwich" evidence="4">
    <location>
        <begin position="179"/>
        <end position="266"/>
    </location>
</feature>
<dbReference type="Proteomes" id="UP001501842">
    <property type="component" value="Unassembled WGS sequence"/>
</dbReference>
<organism evidence="6 7">
    <name type="scientific">Actinocorallia aurantiaca</name>
    <dbReference type="NCBI Taxonomy" id="46204"/>
    <lineage>
        <taxon>Bacteria</taxon>
        <taxon>Bacillati</taxon>
        <taxon>Actinomycetota</taxon>
        <taxon>Actinomycetes</taxon>
        <taxon>Streptosporangiales</taxon>
        <taxon>Thermomonosporaceae</taxon>
        <taxon>Actinocorallia</taxon>
    </lineage>
</organism>
<reference evidence="6 7" key="1">
    <citation type="journal article" date="2019" name="Int. J. Syst. Evol. Microbiol.">
        <title>The Global Catalogue of Microorganisms (GCM) 10K type strain sequencing project: providing services to taxonomists for standard genome sequencing and annotation.</title>
        <authorList>
            <consortium name="The Broad Institute Genomics Platform"/>
            <consortium name="The Broad Institute Genome Sequencing Center for Infectious Disease"/>
            <person name="Wu L."/>
            <person name="Ma J."/>
        </authorList>
    </citation>
    <scope>NUCLEOTIDE SEQUENCE [LARGE SCALE GENOMIC DNA]</scope>
    <source>
        <strain evidence="6 7">JCM 8201</strain>
    </source>
</reference>
<feature type="domain" description="Glycosyl hydrolases family 2 sugar binding" evidence="5">
    <location>
        <begin position="69"/>
        <end position="141"/>
    </location>
</feature>
<name>A0ABN3UIC7_9ACTN</name>
<evidence type="ECO:0000256" key="1">
    <source>
        <dbReference type="ARBA" id="ARBA00007401"/>
    </source>
</evidence>
<dbReference type="SUPFAM" id="SSF49785">
    <property type="entry name" value="Galactose-binding domain-like"/>
    <property type="match status" value="1"/>
</dbReference>
<sequence>MSAEDSAVHGEYPRPQLVRDSHLNLNGRWEYAITDAGAAEPTAYDGEILVPYSPEAPLSGVERTLTPQQALWYRRTVVLPEGFVRDRVLLHFGAVDQSCEVLLNGVAVGGHVGGYLPFVLDVTEALVRGENTLVVKVRDVTDTAHHARGKQRGRHGGIWYTPQSGIWQTVWAESVPTAHVQGLVIVPRLAEACVEITVRAEAAEGRSARVDVLRDGAVIATAETSAGEPVRLPVEDVRPWTPEDPFLYDVEVRLGEDRVRGYFGMRSFGVGPDESGLPRLLLNGRPYFHAGVLDQGYWDGGLYTPPSDEAMVRDIQAVKDLGFTMLRKHIKIEPLRWYHHCDRLGMLVWQDLVNGGEHYHPAVVTLPAVAPFVRVRDDRAGALRGMGRADAAGRTEFEHELRATVEHLRNVVGLAVWVPFNEGWGQFDAVRIAAELAELDPTRTVDHASGWHDQGGGDLRSLHVYFRRFRVPRQRSLFRRRRDRRVLALTEYGGYSLAVEGHRSSERLFGYRRYRSSGDLTRAFVRLHEEQIIPAISRGLSATVYTQLSDVQDEMNGLLTQDREVVKLHGEAVRAVTSRLRYE</sequence>
<comment type="caution">
    <text evidence="6">The sequence shown here is derived from an EMBL/GenBank/DDBJ whole genome shotgun (WGS) entry which is preliminary data.</text>
</comment>
<evidence type="ECO:0000313" key="7">
    <source>
        <dbReference type="Proteomes" id="UP001501842"/>
    </source>
</evidence>
<dbReference type="Gene3D" id="3.20.20.80">
    <property type="entry name" value="Glycosidases"/>
    <property type="match status" value="1"/>
</dbReference>
<dbReference type="InterPro" id="IPR006104">
    <property type="entry name" value="Glyco_hydro_2_N"/>
</dbReference>
<dbReference type="InterPro" id="IPR017853">
    <property type="entry name" value="GH"/>
</dbReference>
<protein>
    <submittedName>
        <fullName evidence="6">Glycoside hydrolase family 2</fullName>
    </submittedName>
</protein>
<evidence type="ECO:0000259" key="5">
    <source>
        <dbReference type="Pfam" id="PF02837"/>
    </source>
</evidence>
<dbReference type="SUPFAM" id="SSF49303">
    <property type="entry name" value="beta-Galactosidase/glucuronidase domain"/>
    <property type="match status" value="1"/>
</dbReference>
<gene>
    <name evidence="6" type="ORF">GCM10010439_53510</name>
</gene>
<proteinExistence type="inferred from homology"/>
<accession>A0ABN3UIC7</accession>
<dbReference type="InterPro" id="IPR051913">
    <property type="entry name" value="GH2_Domain-Containing"/>
</dbReference>
<evidence type="ECO:0000256" key="3">
    <source>
        <dbReference type="ARBA" id="ARBA00023295"/>
    </source>
</evidence>
<comment type="similarity">
    <text evidence="1">Belongs to the glycosyl hydrolase 2 family.</text>
</comment>
<dbReference type="GO" id="GO:0016787">
    <property type="term" value="F:hydrolase activity"/>
    <property type="evidence" value="ECO:0007669"/>
    <property type="project" value="UniProtKB-KW"/>
</dbReference>
<evidence type="ECO:0000256" key="2">
    <source>
        <dbReference type="ARBA" id="ARBA00022801"/>
    </source>
</evidence>
<dbReference type="Gene3D" id="2.60.120.260">
    <property type="entry name" value="Galactose-binding domain-like"/>
    <property type="match status" value="1"/>
</dbReference>
<dbReference type="RefSeq" id="WP_344454047.1">
    <property type="nucleotide sequence ID" value="NZ_BAAATZ010000025.1"/>
</dbReference>
<dbReference type="Gene3D" id="2.60.40.10">
    <property type="entry name" value="Immunoglobulins"/>
    <property type="match status" value="1"/>
</dbReference>
<dbReference type="SUPFAM" id="SSF51445">
    <property type="entry name" value="(Trans)glycosidases"/>
    <property type="match status" value="1"/>
</dbReference>
<dbReference type="Pfam" id="PF00703">
    <property type="entry name" value="Glyco_hydro_2"/>
    <property type="match status" value="1"/>
</dbReference>